<dbReference type="PANTHER" id="PTHR43459:SF1">
    <property type="entry name" value="EG:BACN32G11.4 PROTEIN"/>
    <property type="match status" value="1"/>
</dbReference>
<evidence type="ECO:0000256" key="1">
    <source>
        <dbReference type="ARBA" id="ARBA00005254"/>
    </source>
</evidence>
<evidence type="ECO:0000313" key="3">
    <source>
        <dbReference type="Proteomes" id="UP001056035"/>
    </source>
</evidence>
<name>A0ABY5DPB4_9ACTN</name>
<gene>
    <name evidence="2" type="ORF">NBH00_19430</name>
</gene>
<dbReference type="EMBL" id="CP098502">
    <property type="protein sequence ID" value="UTI63506.1"/>
    <property type="molecule type" value="Genomic_DNA"/>
</dbReference>
<proteinExistence type="inferred from homology"/>
<keyword evidence="3" id="KW-1185">Reference proteome</keyword>
<dbReference type="InterPro" id="IPR001753">
    <property type="entry name" value="Enoyl-CoA_hydra/iso"/>
</dbReference>
<dbReference type="Proteomes" id="UP001056035">
    <property type="component" value="Chromosome"/>
</dbReference>
<reference evidence="2 3" key="1">
    <citation type="submission" date="2022-06" db="EMBL/GenBank/DDBJ databases">
        <title>Paraconexibacter antarcticus.</title>
        <authorList>
            <person name="Kim C.S."/>
        </authorList>
    </citation>
    <scope>NUCLEOTIDE SEQUENCE [LARGE SCALE GENOMIC DNA]</scope>
    <source>
        <strain evidence="2 3">02-257</strain>
    </source>
</reference>
<dbReference type="Pfam" id="PF00378">
    <property type="entry name" value="ECH_1"/>
    <property type="match status" value="1"/>
</dbReference>
<dbReference type="InterPro" id="IPR014748">
    <property type="entry name" value="Enoyl-CoA_hydra_C"/>
</dbReference>
<dbReference type="RefSeq" id="WP_254570231.1">
    <property type="nucleotide sequence ID" value="NZ_CP098502.1"/>
</dbReference>
<sequence>MDAEDRVALEVEGGVAHLRLTSVAAHNAIDPAMVAALAAAVERIAAEDGVRCVLLTADGPSFSVGGDLAHLTRHADALAAEMDAMVTPFHRTLTALGELAVPVVCAVQGPVAGGGLGLLWCADVVLLADDARLVAGYPRLALSGDGGSSWALPRLVGPQRALQFLMGGRALDAAEAVAWGIAAEVVPAVSLRERALAEARGLAAGPTVAYGYLRGLIRDAHTTSWAEALEGEREAMVACAGTADAREGITSFTERRVPGFVGR</sequence>
<accession>A0ABY5DPB4</accession>
<dbReference type="SUPFAM" id="SSF52096">
    <property type="entry name" value="ClpP/crotonase"/>
    <property type="match status" value="1"/>
</dbReference>
<organism evidence="2 3">
    <name type="scientific">Paraconexibacter antarcticus</name>
    <dbReference type="NCBI Taxonomy" id="2949664"/>
    <lineage>
        <taxon>Bacteria</taxon>
        <taxon>Bacillati</taxon>
        <taxon>Actinomycetota</taxon>
        <taxon>Thermoleophilia</taxon>
        <taxon>Solirubrobacterales</taxon>
        <taxon>Paraconexibacteraceae</taxon>
        <taxon>Paraconexibacter</taxon>
    </lineage>
</organism>
<evidence type="ECO:0000313" key="2">
    <source>
        <dbReference type="EMBL" id="UTI63506.1"/>
    </source>
</evidence>
<comment type="similarity">
    <text evidence="1">Belongs to the enoyl-CoA hydratase/isomerase family.</text>
</comment>
<dbReference type="PANTHER" id="PTHR43459">
    <property type="entry name" value="ENOYL-COA HYDRATASE"/>
    <property type="match status" value="1"/>
</dbReference>
<dbReference type="Gene3D" id="1.10.12.10">
    <property type="entry name" value="Lyase 2-enoyl-coa Hydratase, Chain A, domain 2"/>
    <property type="match status" value="1"/>
</dbReference>
<dbReference type="InterPro" id="IPR029045">
    <property type="entry name" value="ClpP/crotonase-like_dom_sf"/>
</dbReference>
<dbReference type="CDD" id="cd06558">
    <property type="entry name" value="crotonase-like"/>
    <property type="match status" value="1"/>
</dbReference>
<dbReference type="Gene3D" id="3.90.226.10">
    <property type="entry name" value="2-enoyl-CoA Hydratase, Chain A, domain 1"/>
    <property type="match status" value="1"/>
</dbReference>
<protein>
    <submittedName>
        <fullName evidence="2">Enoyl-CoA hydratase-related protein</fullName>
    </submittedName>
</protein>